<evidence type="ECO:0000313" key="3">
    <source>
        <dbReference type="EMBL" id="MDA0564407.1"/>
    </source>
</evidence>
<name>A0A9X3NJ50_9ACTN</name>
<dbReference type="PIRSF" id="PIRSF005902">
    <property type="entry name" value="DNase_TatD"/>
    <property type="match status" value="1"/>
</dbReference>
<dbReference type="SUPFAM" id="SSF51556">
    <property type="entry name" value="Metallo-dependent hydrolases"/>
    <property type="match status" value="1"/>
</dbReference>
<dbReference type="InterPro" id="IPR032466">
    <property type="entry name" value="Metal_Hydrolase"/>
</dbReference>
<dbReference type="AlphaFoldDB" id="A0A9X3NJ50"/>
<comment type="caution">
    <text evidence="3">The sequence shown here is derived from an EMBL/GenBank/DDBJ whole genome shotgun (WGS) entry which is preliminary data.</text>
</comment>
<evidence type="ECO:0000256" key="2">
    <source>
        <dbReference type="SAM" id="MobiDB-lite"/>
    </source>
</evidence>
<dbReference type="FunFam" id="3.20.20.140:FF:000048">
    <property type="entry name" value="AraC family transcriptional regulator"/>
    <property type="match status" value="1"/>
</dbReference>
<dbReference type="GO" id="GO:0016788">
    <property type="term" value="F:hydrolase activity, acting on ester bonds"/>
    <property type="evidence" value="ECO:0007669"/>
    <property type="project" value="InterPro"/>
</dbReference>
<accession>A0A9X3NJ50</accession>
<feature type="binding site" evidence="1">
    <location>
        <position position="206"/>
    </location>
    <ligand>
        <name>a divalent metal cation</name>
        <dbReference type="ChEBI" id="CHEBI:60240"/>
        <label>2</label>
    </ligand>
</feature>
<sequence>MGKRSGQAVRNRNAQTPPEPPEPLRVAVGDSHTHMDMQTPEVAEIIAAAEAVGVTPLMQVGVDVASSQWAAEVADRHPGQVWAAVALHPNEAPRIVHGDGAPGVEVDDTDWAGKVRPPGGRAGLEEALAEIDRLAALPRVRAVGETGLDYFRTGEEGVRAQQESFRRHIDIAKRHGRALMIHDRDAHDDVLSVLAEEGAPETVVFHCFSGDADMAKVCAEHGYYMSFAGNVTFASAEPLREAAAAAPPELVLVETDAPFLTPKPYRGRPNAPYLIPYTLRALAEVKGMAEDDLAATVAANGRRAFRLDSAPESPRE</sequence>
<dbReference type="PANTHER" id="PTHR46124:SF2">
    <property type="entry name" value="D-AMINOACYL-TRNA DEACYLASE"/>
    <property type="match status" value="1"/>
</dbReference>
<dbReference type="CDD" id="cd01310">
    <property type="entry name" value="TatD_DNAse"/>
    <property type="match status" value="1"/>
</dbReference>
<feature type="binding site" evidence="1">
    <location>
        <position position="256"/>
    </location>
    <ligand>
        <name>a divalent metal cation</name>
        <dbReference type="ChEBI" id="CHEBI:60240"/>
        <label>1</label>
    </ligand>
</feature>
<dbReference type="InterPro" id="IPR001130">
    <property type="entry name" value="TatD-like"/>
</dbReference>
<evidence type="ECO:0000256" key="1">
    <source>
        <dbReference type="PIRSR" id="PIRSR005902-1"/>
    </source>
</evidence>
<dbReference type="Proteomes" id="UP001140076">
    <property type="component" value="Unassembled WGS sequence"/>
</dbReference>
<feature type="binding site" evidence="1">
    <location>
        <position position="34"/>
    </location>
    <ligand>
        <name>a divalent metal cation</name>
        <dbReference type="ChEBI" id="CHEBI:60240"/>
        <label>1</label>
    </ligand>
</feature>
<dbReference type="EMBL" id="JAJAQC010000010">
    <property type="protein sequence ID" value="MDA0564407.1"/>
    <property type="molecule type" value="Genomic_DNA"/>
</dbReference>
<keyword evidence="1" id="KW-0479">Metal-binding</keyword>
<reference evidence="3" key="1">
    <citation type="submission" date="2021-10" db="EMBL/GenBank/DDBJ databases">
        <title>Streptomonospora sp. nov., isolated from mangrove soil.</title>
        <authorList>
            <person name="Chen X."/>
            <person name="Ge X."/>
            <person name="Liu W."/>
        </authorList>
    </citation>
    <scope>NUCLEOTIDE SEQUENCE</scope>
    <source>
        <strain evidence="3">S1-112</strain>
    </source>
</reference>
<dbReference type="PANTHER" id="PTHR46124">
    <property type="entry name" value="D-AMINOACYL-TRNA DEACYLASE"/>
    <property type="match status" value="1"/>
</dbReference>
<dbReference type="Gene3D" id="3.20.20.140">
    <property type="entry name" value="Metal-dependent hydrolases"/>
    <property type="match status" value="1"/>
</dbReference>
<gene>
    <name evidence="3" type="ORF">LG943_08720</name>
</gene>
<feature type="region of interest" description="Disordered" evidence="2">
    <location>
        <begin position="1"/>
        <end position="27"/>
    </location>
</feature>
<evidence type="ECO:0000313" key="4">
    <source>
        <dbReference type="Proteomes" id="UP001140076"/>
    </source>
</evidence>
<keyword evidence="4" id="KW-1185">Reference proteome</keyword>
<organism evidence="3 4">
    <name type="scientific">Streptomonospora mangrovi</name>
    <dbReference type="NCBI Taxonomy" id="2883123"/>
    <lineage>
        <taxon>Bacteria</taxon>
        <taxon>Bacillati</taxon>
        <taxon>Actinomycetota</taxon>
        <taxon>Actinomycetes</taxon>
        <taxon>Streptosporangiales</taxon>
        <taxon>Nocardiopsidaceae</taxon>
        <taxon>Streptomonospora</taxon>
    </lineage>
</organism>
<feature type="binding site" evidence="1">
    <location>
        <position position="145"/>
    </location>
    <ligand>
        <name>a divalent metal cation</name>
        <dbReference type="ChEBI" id="CHEBI:60240"/>
        <label>1</label>
    </ligand>
</feature>
<feature type="binding site" evidence="1">
    <location>
        <position position="182"/>
    </location>
    <ligand>
        <name>a divalent metal cation</name>
        <dbReference type="ChEBI" id="CHEBI:60240"/>
        <label>2</label>
    </ligand>
</feature>
<feature type="binding site" evidence="1">
    <location>
        <position position="32"/>
    </location>
    <ligand>
        <name>a divalent metal cation</name>
        <dbReference type="ChEBI" id="CHEBI:60240"/>
        <label>1</label>
    </ligand>
</feature>
<dbReference type="GO" id="GO:0046872">
    <property type="term" value="F:metal ion binding"/>
    <property type="evidence" value="ECO:0007669"/>
    <property type="project" value="UniProtKB-KW"/>
</dbReference>
<dbReference type="Pfam" id="PF01026">
    <property type="entry name" value="TatD_DNase"/>
    <property type="match status" value="1"/>
</dbReference>
<keyword evidence="3" id="KW-0378">Hydrolase</keyword>
<protein>
    <submittedName>
        <fullName evidence="3">TatD family hydrolase</fullName>
    </submittedName>
</protein>
<dbReference type="GO" id="GO:0005829">
    <property type="term" value="C:cytosol"/>
    <property type="evidence" value="ECO:0007669"/>
    <property type="project" value="TreeGrafter"/>
</dbReference>
<proteinExistence type="predicted"/>
<dbReference type="RefSeq" id="WP_270071687.1">
    <property type="nucleotide sequence ID" value="NZ_JAJAQC010000010.1"/>
</dbReference>